<dbReference type="OrthoDB" id="9791689at2"/>
<feature type="domain" description="FAD-binding" evidence="4">
    <location>
        <begin position="26"/>
        <end position="355"/>
    </location>
</feature>
<evidence type="ECO:0000256" key="1">
    <source>
        <dbReference type="ARBA" id="ARBA00001974"/>
    </source>
</evidence>
<protein>
    <submittedName>
        <fullName evidence="5">FAD-dependent oxidoreductase</fullName>
    </submittedName>
</protein>
<keyword evidence="2" id="KW-0285">Flavoprotein</keyword>
<dbReference type="eggNOG" id="COG0654">
    <property type="taxonomic scope" value="Bacteria"/>
</dbReference>
<comment type="caution">
    <text evidence="5">The sequence shown here is derived from an EMBL/GenBank/DDBJ whole genome shotgun (WGS) entry which is preliminary data.</text>
</comment>
<name>K2M669_9HYPH</name>
<keyword evidence="3" id="KW-0274">FAD</keyword>
<gene>
    <name evidence="5" type="ORF">NA2_17002</name>
</gene>
<comment type="cofactor">
    <cofactor evidence="1">
        <name>FAD</name>
        <dbReference type="ChEBI" id="CHEBI:57692"/>
    </cofactor>
</comment>
<dbReference type="PANTHER" id="PTHR43004">
    <property type="entry name" value="TRK SYSTEM POTASSIUM UPTAKE PROTEIN"/>
    <property type="match status" value="1"/>
</dbReference>
<evidence type="ECO:0000313" key="5">
    <source>
        <dbReference type="EMBL" id="EKF17611.1"/>
    </source>
</evidence>
<sequence>MPRYAYNRFPYRTPPELAGGQAGQHKVAIIGAGPVGLAAAVDLAQRGVPVVVLDDNDVVSVGSRAICWSKRTLEIFDRLGIGERMVEKGVTWKVGRLFHRGNEVWNFDLLPEEGHKMPAFINLQQYYVEQYLVERAADFPDLIDLRWKNRVTSVEQKGGDVRLGVETPDGAYHMDAAWVIACDGARSPTRAMLGLDFEGQVFEERFLIADVEMKADFPSERWFWFEPPFHNGQSALLHKQPDDIYRIDLQLGPDADPDEEKKPENVIPRIEKVIGHSHFELDWVSVYTFQCRRLERFVHDRVIFAGDSAHIVSPFGARGGNGGVQDIDNLVWKLAMVVQGEAPPSLIATYDEERIHGTDENILNSARSTSFMTPKSAMERIFRDSVLALSAEHDFARRLVNSGRLSKPCSLEGLSLQTPGGDPGPVRPGMVMPDAPVGAGDQRGWLLDHAGGGFVLLAVDCDPPIGLPAGLHVVEVSGAARESGVGGVTRLTDVDGTVAARYGRGRLYLVRPDQHIAAVFEHPDAHDIAAAMTRAMGRD</sequence>
<evidence type="ECO:0000256" key="2">
    <source>
        <dbReference type="ARBA" id="ARBA00022630"/>
    </source>
</evidence>
<evidence type="ECO:0000256" key="3">
    <source>
        <dbReference type="ARBA" id="ARBA00022827"/>
    </source>
</evidence>
<dbReference type="InterPro" id="IPR050641">
    <property type="entry name" value="RIFMO-like"/>
</dbReference>
<reference evidence="5 6" key="1">
    <citation type="journal article" date="2012" name="J. Bacteriol.">
        <title>Genome Sequence of Nitratireductor pacificus Type Strain pht-3B.</title>
        <authorList>
            <person name="Lai Q."/>
            <person name="Li G."/>
            <person name="Shao Z."/>
        </authorList>
    </citation>
    <scope>NUCLEOTIDE SEQUENCE [LARGE SCALE GENOMIC DNA]</scope>
    <source>
        <strain evidence="6">pht-3B</strain>
    </source>
</reference>
<keyword evidence="6" id="KW-1185">Reference proteome</keyword>
<dbReference type="Gene3D" id="3.50.50.60">
    <property type="entry name" value="FAD/NAD(P)-binding domain"/>
    <property type="match status" value="1"/>
</dbReference>
<evidence type="ECO:0000259" key="4">
    <source>
        <dbReference type="Pfam" id="PF01494"/>
    </source>
</evidence>
<dbReference type="InterPro" id="IPR036188">
    <property type="entry name" value="FAD/NAD-bd_sf"/>
</dbReference>
<dbReference type="GO" id="GO:0071949">
    <property type="term" value="F:FAD binding"/>
    <property type="evidence" value="ECO:0007669"/>
    <property type="project" value="InterPro"/>
</dbReference>
<accession>K2M669</accession>
<dbReference type="NCBIfam" id="NF006002">
    <property type="entry name" value="PRK08132.1"/>
    <property type="match status" value="1"/>
</dbReference>
<proteinExistence type="predicted"/>
<dbReference type="SUPFAM" id="SSF51905">
    <property type="entry name" value="FAD/NAD(P)-binding domain"/>
    <property type="match status" value="1"/>
</dbReference>
<dbReference type="RefSeq" id="WP_008598304.1">
    <property type="nucleotide sequence ID" value="NZ_AMRM01000021.1"/>
</dbReference>
<dbReference type="Pfam" id="PF01494">
    <property type="entry name" value="FAD_binding_3"/>
    <property type="match status" value="1"/>
</dbReference>
<dbReference type="EMBL" id="AMRM01000021">
    <property type="protein sequence ID" value="EKF17611.1"/>
    <property type="molecule type" value="Genomic_DNA"/>
</dbReference>
<organism evidence="5 6">
    <name type="scientific">Nitratireductor pacificus pht-3B</name>
    <dbReference type="NCBI Taxonomy" id="391937"/>
    <lineage>
        <taxon>Bacteria</taxon>
        <taxon>Pseudomonadati</taxon>
        <taxon>Pseudomonadota</taxon>
        <taxon>Alphaproteobacteria</taxon>
        <taxon>Hyphomicrobiales</taxon>
        <taxon>Phyllobacteriaceae</taxon>
        <taxon>Nitratireductor</taxon>
    </lineage>
</organism>
<dbReference type="GO" id="GO:0016709">
    <property type="term" value="F:oxidoreductase activity, acting on paired donors, with incorporation or reduction of molecular oxygen, NAD(P)H as one donor, and incorporation of one atom of oxygen"/>
    <property type="evidence" value="ECO:0007669"/>
    <property type="project" value="UniProtKB-ARBA"/>
</dbReference>
<dbReference type="PANTHER" id="PTHR43004:SF19">
    <property type="entry name" value="BINDING MONOOXYGENASE, PUTATIVE (JCVI)-RELATED"/>
    <property type="match status" value="1"/>
</dbReference>
<dbReference type="PRINTS" id="PR00420">
    <property type="entry name" value="RNGMNOXGNASE"/>
</dbReference>
<dbReference type="PATRIC" id="fig|391937.3.peg.3494"/>
<dbReference type="STRING" id="391937.NA2_17002"/>
<dbReference type="Proteomes" id="UP000006786">
    <property type="component" value="Unassembled WGS sequence"/>
</dbReference>
<dbReference type="Gene3D" id="3.40.30.120">
    <property type="match status" value="1"/>
</dbReference>
<dbReference type="Gene3D" id="3.30.70.2450">
    <property type="match status" value="1"/>
</dbReference>
<evidence type="ECO:0000313" key="6">
    <source>
        <dbReference type="Proteomes" id="UP000006786"/>
    </source>
</evidence>
<dbReference type="AlphaFoldDB" id="K2M669"/>
<dbReference type="InterPro" id="IPR002938">
    <property type="entry name" value="FAD-bd"/>
</dbReference>